<feature type="compositionally biased region" description="Low complexity" evidence="1">
    <location>
        <begin position="143"/>
        <end position="167"/>
    </location>
</feature>
<evidence type="ECO:0000313" key="2">
    <source>
        <dbReference type="EMBL" id="CAB5065472.1"/>
    </source>
</evidence>
<feature type="region of interest" description="Disordered" evidence="1">
    <location>
        <begin position="98"/>
        <end position="171"/>
    </location>
</feature>
<reference evidence="2" key="1">
    <citation type="submission" date="2020-05" db="EMBL/GenBank/DDBJ databases">
        <authorList>
            <person name="Chiriac C."/>
            <person name="Salcher M."/>
            <person name="Ghai R."/>
            <person name="Kavagutti S V."/>
        </authorList>
    </citation>
    <scope>NUCLEOTIDE SEQUENCE</scope>
</reference>
<sequence>MSRRRWRSTLPASMTRLYSRTSGCSERSAAMAPGTTTTCRTPRSRTRSSIPMCARTSAQACGTTGCALRTERSPSVPGRSLSVRSTGCSRCSCPMARFSGQRRPPVSARGTTHSSPARHRSGTRLTVPSRSGSCSGETSLHGTARSTSSAPRSATSPARPASPTSRSGRWTGTTQCCAVWCAARTPRSASQTSGTVSSCPVAAFVA</sequence>
<name>A0A6J7UJT3_9ZZZZ</name>
<proteinExistence type="predicted"/>
<gene>
    <name evidence="2" type="ORF">UFOPK4306_01596</name>
</gene>
<dbReference type="AlphaFoldDB" id="A0A6J7UJT3"/>
<evidence type="ECO:0000256" key="1">
    <source>
        <dbReference type="SAM" id="MobiDB-lite"/>
    </source>
</evidence>
<organism evidence="2">
    <name type="scientific">freshwater metagenome</name>
    <dbReference type="NCBI Taxonomy" id="449393"/>
    <lineage>
        <taxon>unclassified sequences</taxon>
        <taxon>metagenomes</taxon>
        <taxon>ecological metagenomes</taxon>
    </lineage>
</organism>
<feature type="compositionally biased region" description="Polar residues" evidence="1">
    <location>
        <begin position="123"/>
        <end position="141"/>
    </location>
</feature>
<accession>A0A6J7UJT3</accession>
<protein>
    <submittedName>
        <fullName evidence="2">Unannotated protein</fullName>
    </submittedName>
</protein>
<dbReference type="EMBL" id="CAFBQP010000061">
    <property type="protein sequence ID" value="CAB5065472.1"/>
    <property type="molecule type" value="Genomic_DNA"/>
</dbReference>
<feature type="region of interest" description="Disordered" evidence="1">
    <location>
        <begin position="17"/>
        <end position="47"/>
    </location>
</feature>